<gene>
    <name evidence="4" type="ORF">B0A48_00619</name>
</gene>
<dbReference type="STRING" id="1507870.A0A1V8TV76"/>
<proteinExistence type="predicted"/>
<organism evidence="4 5">
    <name type="scientific">Cryoendolithus antarcticus</name>
    <dbReference type="NCBI Taxonomy" id="1507870"/>
    <lineage>
        <taxon>Eukaryota</taxon>
        <taxon>Fungi</taxon>
        <taxon>Dikarya</taxon>
        <taxon>Ascomycota</taxon>
        <taxon>Pezizomycotina</taxon>
        <taxon>Dothideomycetes</taxon>
        <taxon>Dothideomycetidae</taxon>
        <taxon>Cladosporiales</taxon>
        <taxon>Cladosporiaceae</taxon>
        <taxon>Cryoendolithus</taxon>
    </lineage>
</organism>
<evidence type="ECO:0000256" key="2">
    <source>
        <dbReference type="ARBA" id="ARBA00023180"/>
    </source>
</evidence>
<evidence type="ECO:0000256" key="1">
    <source>
        <dbReference type="ARBA" id="ARBA00022801"/>
    </source>
</evidence>
<dbReference type="SUPFAM" id="SSF56300">
    <property type="entry name" value="Metallo-dependent phosphatases"/>
    <property type="match status" value="1"/>
</dbReference>
<evidence type="ECO:0000313" key="5">
    <source>
        <dbReference type="Proteomes" id="UP000192596"/>
    </source>
</evidence>
<dbReference type="SUPFAM" id="SSF53254">
    <property type="entry name" value="Phosphoglycerate mutase-like"/>
    <property type="match status" value="1"/>
</dbReference>
<keyword evidence="5" id="KW-1185">Reference proteome</keyword>
<dbReference type="InterPro" id="IPR029052">
    <property type="entry name" value="Metallo-depent_PP-like"/>
</dbReference>
<comment type="caution">
    <text evidence="4">The sequence shown here is derived from an EMBL/GenBank/DDBJ whole genome shotgun (WGS) entry which is preliminary data.</text>
</comment>
<dbReference type="Pfam" id="PF00328">
    <property type="entry name" value="His_Phos_2"/>
    <property type="match status" value="1"/>
</dbReference>
<dbReference type="OrthoDB" id="282973at2759"/>
<dbReference type="InParanoid" id="A0A1V8TV76"/>
<dbReference type="InterPro" id="IPR029033">
    <property type="entry name" value="His_PPase_superfam"/>
</dbReference>
<dbReference type="AlphaFoldDB" id="A0A1V8TV76"/>
<keyword evidence="2" id="KW-0325">Glycoprotein</keyword>
<dbReference type="PANTHER" id="PTHR10340">
    <property type="entry name" value="SPHINGOMYELIN PHOSPHODIESTERASE"/>
    <property type="match status" value="1"/>
</dbReference>
<protein>
    <submittedName>
        <fullName evidence="4">Uncharacterized protein</fullName>
    </submittedName>
</protein>
<feature type="signal peptide" evidence="3">
    <location>
        <begin position="1"/>
        <end position="18"/>
    </location>
</feature>
<accession>A0A1V8TV76</accession>
<dbReference type="Proteomes" id="UP000192596">
    <property type="component" value="Unassembled WGS sequence"/>
</dbReference>
<dbReference type="Gene3D" id="3.60.21.10">
    <property type="match status" value="1"/>
</dbReference>
<dbReference type="EMBL" id="NAJO01000001">
    <property type="protein sequence ID" value="OQO15236.1"/>
    <property type="molecule type" value="Genomic_DNA"/>
</dbReference>
<dbReference type="Gene3D" id="3.40.50.1240">
    <property type="entry name" value="Phosphoglycerate mutase-like"/>
    <property type="match status" value="1"/>
</dbReference>
<evidence type="ECO:0000313" key="4">
    <source>
        <dbReference type="EMBL" id="OQO15236.1"/>
    </source>
</evidence>
<feature type="chain" id="PRO_5012822469" evidence="3">
    <location>
        <begin position="19"/>
        <end position="950"/>
    </location>
</feature>
<name>A0A1V8TV76_9PEZI</name>
<keyword evidence="1" id="KW-0378">Hydrolase</keyword>
<keyword evidence="3" id="KW-0732">Signal</keyword>
<dbReference type="CDD" id="cd07061">
    <property type="entry name" value="HP_HAP_like"/>
    <property type="match status" value="1"/>
</dbReference>
<evidence type="ECO:0000256" key="3">
    <source>
        <dbReference type="SAM" id="SignalP"/>
    </source>
</evidence>
<reference evidence="5" key="1">
    <citation type="submission" date="2017-03" db="EMBL/GenBank/DDBJ databases">
        <title>Genomes of endolithic fungi from Antarctica.</title>
        <authorList>
            <person name="Coleine C."/>
            <person name="Masonjones S."/>
            <person name="Stajich J.E."/>
        </authorList>
    </citation>
    <scope>NUCLEOTIDE SEQUENCE [LARGE SCALE GENOMIC DNA]</scope>
    <source>
        <strain evidence="5">CCFEE 5527</strain>
    </source>
</reference>
<dbReference type="InterPro" id="IPR000560">
    <property type="entry name" value="His_Pase_clade-2"/>
</dbReference>
<dbReference type="PANTHER" id="PTHR10340:SF34">
    <property type="entry name" value="SPHINGOMYELIN PHOSPHODIESTERASE"/>
    <property type="match status" value="1"/>
</dbReference>
<dbReference type="GO" id="GO:0008081">
    <property type="term" value="F:phosphoric diester hydrolase activity"/>
    <property type="evidence" value="ECO:0007669"/>
    <property type="project" value="TreeGrafter"/>
</dbReference>
<sequence>MLVPARLILTALVVSTAAESFDPLQHLGGNSPWFSGPNVNNISPDAPQGCRVDQAGFTSRHGSRYPDPAHAAQIQNATFTVKDRDLDFLKTWQPVLTNPAAQLSQVSLGGYKELYDMGVQYRWNYPSFYKENTPYVLWANRYQETGYRVVDSARLFARGYLGPNATDLGKIYVLNNTDPRSIANSLAPSDLCPLYNDTSGGINATTWANIYLPPVVARINGLVSGLNFTASDVTTFATLCGFETQITGRTSPWCNVLKQHEIEQYEYAQDIRYYYGTGPGTDIERQLMLPFLVALVQRFVEGPNATYTNSNGTSPFTPSPLVATFTNDGQISQLAAALGIFDDQKPLSATRIDKNRIYKSSTFVTMRGTVGFERLNCGSKGLYMRIKLNDQVYPVVGCQGGPGKSCALSKYQALVAKKNAAFGGFVNACGIANSSLIPAGQDKTTFLTNLGLPFETFANEKMKHFSSSLVVFFLISFCYAQNASTIYDLIESTTTCAGCTALLLALKGVAALGDDAFVSVITGVCILSGAEDPDVCAGAIGLEGPILAHDLRGMTIPSYTSTWFCTTIFGLCPLQAVRPYSVSFPTAKPAKTRPAPSGQSPIQIVHFSDIHVDLSYTVGANYNCTKNICCRPYTASDAPGKTQYPVGPNGNHECDSPKTLERSLYSAIGKAAPDASFALFTGDVVEGAVGLVNQAEVTNDLNDAYATMASKLGMPVFAATGSHDAAPVNSFPPNNIDTTISSQYVYDTLSKNWQKWIGSSSAGQADKYGAYSYKLPNYNLKVISVNTNFYYKQNFWLYEKTIQYDPDGQLAWLDATIAGLFFGHTHKDDLQIGYSSYPAQSPKTANSISHIAPALTPTSGSPAFKVYTVDPVTFGVLDVTVYSTSLEAETYQTSPVWTKYYSAKETYGPLVSPPVTAASAELTPAFWHNLTTVFQSNDAVFQRYNARKSP</sequence>